<sequence>LFDDASSDEEEEDKQVYIPTNIDIDEIKINLYHAKNRYWPQLTSPSSLLLCLLDPRYKSLFFIIFDKWFTTE</sequence>
<organism evidence="1 2">
    <name type="scientific">Racocetra fulgida</name>
    <dbReference type="NCBI Taxonomy" id="60492"/>
    <lineage>
        <taxon>Eukaryota</taxon>
        <taxon>Fungi</taxon>
        <taxon>Fungi incertae sedis</taxon>
        <taxon>Mucoromycota</taxon>
        <taxon>Glomeromycotina</taxon>
        <taxon>Glomeromycetes</taxon>
        <taxon>Diversisporales</taxon>
        <taxon>Gigasporaceae</taxon>
        <taxon>Racocetra</taxon>
    </lineage>
</organism>
<feature type="non-terminal residue" evidence="1">
    <location>
        <position position="72"/>
    </location>
</feature>
<proteinExistence type="predicted"/>
<dbReference type="AlphaFoldDB" id="A0A9N9I6Z3"/>
<comment type="caution">
    <text evidence="1">The sequence shown here is derived from an EMBL/GenBank/DDBJ whole genome shotgun (WGS) entry which is preliminary data.</text>
</comment>
<dbReference type="Proteomes" id="UP000789396">
    <property type="component" value="Unassembled WGS sequence"/>
</dbReference>
<dbReference type="EMBL" id="CAJVPZ010025665">
    <property type="protein sequence ID" value="CAG8723231.1"/>
    <property type="molecule type" value="Genomic_DNA"/>
</dbReference>
<feature type="non-terminal residue" evidence="1">
    <location>
        <position position="1"/>
    </location>
</feature>
<accession>A0A9N9I6Z3</accession>
<evidence type="ECO:0000313" key="1">
    <source>
        <dbReference type="EMBL" id="CAG8723231.1"/>
    </source>
</evidence>
<name>A0A9N9I6Z3_9GLOM</name>
<evidence type="ECO:0000313" key="2">
    <source>
        <dbReference type="Proteomes" id="UP000789396"/>
    </source>
</evidence>
<gene>
    <name evidence="1" type="ORF">RFULGI_LOCUS11604</name>
</gene>
<reference evidence="1" key="1">
    <citation type="submission" date="2021-06" db="EMBL/GenBank/DDBJ databases">
        <authorList>
            <person name="Kallberg Y."/>
            <person name="Tangrot J."/>
            <person name="Rosling A."/>
        </authorList>
    </citation>
    <scope>NUCLEOTIDE SEQUENCE</scope>
    <source>
        <strain evidence="1">IN212</strain>
    </source>
</reference>
<keyword evidence="2" id="KW-1185">Reference proteome</keyword>
<protein>
    <submittedName>
        <fullName evidence="1">12656_t:CDS:1</fullName>
    </submittedName>
</protein>